<gene>
    <name evidence="4" type="ORF">CLV71_12657</name>
</gene>
<dbReference type="AlphaFoldDB" id="A0A4R7UU37"/>
<name>A0A4R7UU37_9PSEU</name>
<dbReference type="SUPFAM" id="SSF49319">
    <property type="entry name" value="Actinoxanthin-like"/>
    <property type="match status" value="1"/>
</dbReference>
<evidence type="ECO:0000313" key="4">
    <source>
        <dbReference type="EMBL" id="TDV38672.1"/>
    </source>
</evidence>
<keyword evidence="3" id="KW-0732">Signal</keyword>
<feature type="compositionally biased region" description="Basic and acidic residues" evidence="1">
    <location>
        <begin position="128"/>
        <end position="140"/>
    </location>
</feature>
<dbReference type="Gene3D" id="2.60.40.230">
    <property type="entry name" value="Neocarzinostatin-like"/>
    <property type="match status" value="1"/>
</dbReference>
<dbReference type="InterPro" id="IPR027273">
    <property type="entry name" value="Neocarzinostatin-like"/>
</dbReference>
<dbReference type="OrthoDB" id="3826165at2"/>
<evidence type="ECO:0000256" key="3">
    <source>
        <dbReference type="SAM" id="SignalP"/>
    </source>
</evidence>
<evidence type="ECO:0000256" key="1">
    <source>
        <dbReference type="SAM" id="MobiDB-lite"/>
    </source>
</evidence>
<feature type="transmembrane region" description="Helical" evidence="2">
    <location>
        <begin position="211"/>
        <end position="230"/>
    </location>
</feature>
<feature type="compositionally biased region" description="Low complexity" evidence="1">
    <location>
        <begin position="172"/>
        <end position="197"/>
    </location>
</feature>
<dbReference type="Proteomes" id="UP000294927">
    <property type="component" value="Unassembled WGS sequence"/>
</dbReference>
<keyword evidence="2" id="KW-0472">Membrane</keyword>
<feature type="region of interest" description="Disordered" evidence="1">
    <location>
        <begin position="128"/>
        <end position="208"/>
    </location>
</feature>
<proteinExistence type="predicted"/>
<evidence type="ECO:0000313" key="5">
    <source>
        <dbReference type="Proteomes" id="UP000294927"/>
    </source>
</evidence>
<comment type="caution">
    <text evidence="4">The sequence shown here is derived from an EMBL/GenBank/DDBJ whole genome shotgun (WGS) entry which is preliminary data.</text>
</comment>
<accession>A0A4R7UU37</accession>
<feature type="compositionally biased region" description="Pro residues" evidence="1">
    <location>
        <begin position="162"/>
        <end position="171"/>
    </location>
</feature>
<organism evidence="4 5">
    <name type="scientific">Actinophytocola oryzae</name>
    <dbReference type="NCBI Taxonomy" id="502181"/>
    <lineage>
        <taxon>Bacteria</taxon>
        <taxon>Bacillati</taxon>
        <taxon>Actinomycetota</taxon>
        <taxon>Actinomycetes</taxon>
        <taxon>Pseudonocardiales</taxon>
        <taxon>Pseudonocardiaceae</taxon>
    </lineage>
</organism>
<dbReference type="PROSITE" id="PS00430">
    <property type="entry name" value="TONB_DEPENDENT_REC_1"/>
    <property type="match status" value="1"/>
</dbReference>
<feature type="signal peptide" evidence="3">
    <location>
        <begin position="1"/>
        <end position="15"/>
    </location>
</feature>
<sequence length="237" mass="23619">MVSAALLATAAPAWAAPGISVSKSTGLDPAGDTITVSGSGFDVTKGIYVAVCVDNGPGQVPTPCLGGADTSGGAGGSKWISSNPPSYGQGLATPYGPGGTFTVTLSVVAVDPVTGTDCTKVRCAAVTRADHTRTSDRSQDARVPLAFGLPPAPRTTTTTTAAPPPPPPPTTTTPTTTTTTTTTSATTTTTTSTTAPAVENTAAPTSPSRTGWWLGGAAAVLLAAVVVLVLRRRRRTR</sequence>
<reference evidence="4 5" key="1">
    <citation type="submission" date="2019-03" db="EMBL/GenBank/DDBJ databases">
        <title>Genomic Encyclopedia of Archaeal and Bacterial Type Strains, Phase II (KMG-II): from individual species to whole genera.</title>
        <authorList>
            <person name="Goeker M."/>
        </authorList>
    </citation>
    <scope>NUCLEOTIDE SEQUENCE [LARGE SCALE GENOMIC DNA]</scope>
    <source>
        <strain evidence="4 5">DSM 45499</strain>
    </source>
</reference>
<keyword evidence="5" id="KW-1185">Reference proteome</keyword>
<feature type="chain" id="PRO_5020584212" evidence="3">
    <location>
        <begin position="16"/>
        <end position="237"/>
    </location>
</feature>
<keyword evidence="2" id="KW-0812">Transmembrane</keyword>
<protein>
    <submittedName>
        <fullName evidence="4">Neocarzinostatin family protein</fullName>
    </submittedName>
</protein>
<dbReference type="EMBL" id="SOCP01000026">
    <property type="protein sequence ID" value="TDV38672.1"/>
    <property type="molecule type" value="Genomic_DNA"/>
</dbReference>
<keyword evidence="2" id="KW-1133">Transmembrane helix</keyword>
<dbReference type="InterPro" id="IPR010916">
    <property type="entry name" value="TonB_box_CS"/>
</dbReference>
<evidence type="ECO:0000256" key="2">
    <source>
        <dbReference type="SAM" id="Phobius"/>
    </source>
</evidence>